<keyword evidence="1" id="KW-0863">Zinc-finger</keyword>
<feature type="domain" description="CCHC-type" evidence="2">
    <location>
        <begin position="145"/>
        <end position="160"/>
    </location>
</feature>
<keyword evidence="1" id="KW-0479">Metal-binding</keyword>
<proteinExistence type="predicted"/>
<dbReference type="AlphaFoldDB" id="A0A0J7K8B2"/>
<dbReference type="Proteomes" id="UP000036403">
    <property type="component" value="Unassembled WGS sequence"/>
</dbReference>
<reference evidence="3 4" key="1">
    <citation type="submission" date="2015-04" db="EMBL/GenBank/DDBJ databases">
        <title>Lasius niger genome sequencing.</title>
        <authorList>
            <person name="Konorov E.A."/>
            <person name="Nikitin M.A."/>
            <person name="Kirill M.V."/>
            <person name="Chang P."/>
        </authorList>
    </citation>
    <scope>NUCLEOTIDE SEQUENCE [LARGE SCALE GENOMIC DNA]</scope>
    <source>
        <tissue evidence="3">Whole</tissue>
    </source>
</reference>
<evidence type="ECO:0000313" key="4">
    <source>
        <dbReference type="Proteomes" id="UP000036403"/>
    </source>
</evidence>
<dbReference type="OrthoDB" id="7698093at2759"/>
<dbReference type="PaxDb" id="67767-A0A0J7K8B2"/>
<dbReference type="EMBL" id="LBMM01011898">
    <property type="protein sequence ID" value="KMQ86562.1"/>
    <property type="molecule type" value="Genomic_DNA"/>
</dbReference>
<protein>
    <submittedName>
        <fullName evidence="3">Gag-pol polyprotein</fullName>
    </submittedName>
</protein>
<dbReference type="SMART" id="SM00343">
    <property type="entry name" value="ZnF_C2HC"/>
    <property type="match status" value="2"/>
</dbReference>
<dbReference type="GO" id="GO:0008270">
    <property type="term" value="F:zinc ion binding"/>
    <property type="evidence" value="ECO:0007669"/>
    <property type="project" value="UniProtKB-KW"/>
</dbReference>
<dbReference type="Gene3D" id="4.10.60.10">
    <property type="entry name" value="Zinc finger, CCHC-type"/>
    <property type="match status" value="1"/>
</dbReference>
<evidence type="ECO:0000256" key="1">
    <source>
        <dbReference type="PROSITE-ProRule" id="PRU00047"/>
    </source>
</evidence>
<keyword evidence="4" id="KW-1185">Reference proteome</keyword>
<keyword evidence="1" id="KW-0862">Zinc</keyword>
<comment type="caution">
    <text evidence="3">The sequence shown here is derived from an EMBL/GenBank/DDBJ whole genome shotgun (WGS) entry which is preliminary data.</text>
</comment>
<evidence type="ECO:0000259" key="2">
    <source>
        <dbReference type="PROSITE" id="PS50158"/>
    </source>
</evidence>
<dbReference type="InterPro" id="IPR001878">
    <property type="entry name" value="Znf_CCHC"/>
</dbReference>
<dbReference type="GO" id="GO:0003676">
    <property type="term" value="F:nucleic acid binding"/>
    <property type="evidence" value="ECO:0007669"/>
    <property type="project" value="InterPro"/>
</dbReference>
<evidence type="ECO:0000313" key="3">
    <source>
        <dbReference type="EMBL" id="KMQ86562.1"/>
    </source>
</evidence>
<dbReference type="SUPFAM" id="SSF57756">
    <property type="entry name" value="Retrovirus zinc finger-like domains"/>
    <property type="match status" value="1"/>
</dbReference>
<dbReference type="InterPro" id="IPR036875">
    <property type="entry name" value="Znf_CCHC_sf"/>
</dbReference>
<dbReference type="PROSITE" id="PS50158">
    <property type="entry name" value="ZF_CCHC"/>
    <property type="match status" value="1"/>
</dbReference>
<organism evidence="3 4">
    <name type="scientific">Lasius niger</name>
    <name type="common">Black garden ant</name>
    <dbReference type="NCBI Taxonomy" id="67767"/>
    <lineage>
        <taxon>Eukaryota</taxon>
        <taxon>Metazoa</taxon>
        <taxon>Ecdysozoa</taxon>
        <taxon>Arthropoda</taxon>
        <taxon>Hexapoda</taxon>
        <taxon>Insecta</taxon>
        <taxon>Pterygota</taxon>
        <taxon>Neoptera</taxon>
        <taxon>Endopterygota</taxon>
        <taxon>Hymenoptera</taxon>
        <taxon>Apocrita</taxon>
        <taxon>Aculeata</taxon>
        <taxon>Formicoidea</taxon>
        <taxon>Formicidae</taxon>
        <taxon>Formicinae</taxon>
        <taxon>Lasius</taxon>
        <taxon>Lasius</taxon>
    </lineage>
</organism>
<accession>A0A0J7K8B2</accession>
<gene>
    <name evidence="3" type="ORF">RF55_14419</name>
</gene>
<sequence length="200" mass="21996">MLIVLTKENTDKAPGLQKAIADLLGKEAQVVSKVQEEVLEIKDLDETTTKEEVLDALQNAAGKDCKITVDAIKSLRKAYGGTQTASVRLAVTVAKKVVGERGKIKIGWVNCRIRRVERPIKCFKCWHFGYLANKCKSGVDRYKLCIKCGKDGHKVADCKEEAQCTLCAEKGNTENCAQIAAGGRCPAFQEALQALKNKRR</sequence>
<name>A0A0J7K8B2_LASNI</name>